<name>A0A4Y2AAE1_ARAVE</name>
<organism evidence="1 2">
    <name type="scientific">Araneus ventricosus</name>
    <name type="common">Orbweaver spider</name>
    <name type="synonym">Epeira ventricosa</name>
    <dbReference type="NCBI Taxonomy" id="182803"/>
    <lineage>
        <taxon>Eukaryota</taxon>
        <taxon>Metazoa</taxon>
        <taxon>Ecdysozoa</taxon>
        <taxon>Arthropoda</taxon>
        <taxon>Chelicerata</taxon>
        <taxon>Arachnida</taxon>
        <taxon>Araneae</taxon>
        <taxon>Araneomorphae</taxon>
        <taxon>Entelegynae</taxon>
        <taxon>Araneoidea</taxon>
        <taxon>Araneidae</taxon>
        <taxon>Araneus</taxon>
    </lineage>
</organism>
<dbReference type="Proteomes" id="UP000499080">
    <property type="component" value="Unassembled WGS sequence"/>
</dbReference>
<accession>A0A4Y2AAE1</accession>
<gene>
    <name evidence="1" type="ORF">AVEN_53467_1</name>
</gene>
<dbReference type="EMBL" id="BGPR01000010">
    <property type="protein sequence ID" value="GBL76803.1"/>
    <property type="molecule type" value="Genomic_DNA"/>
</dbReference>
<reference evidence="1 2" key="1">
    <citation type="journal article" date="2019" name="Sci. Rep.">
        <title>Orb-weaving spider Araneus ventricosus genome elucidates the spidroin gene catalogue.</title>
        <authorList>
            <person name="Kono N."/>
            <person name="Nakamura H."/>
            <person name="Ohtoshi R."/>
            <person name="Moran D.A.P."/>
            <person name="Shinohara A."/>
            <person name="Yoshida Y."/>
            <person name="Fujiwara M."/>
            <person name="Mori M."/>
            <person name="Tomita M."/>
            <person name="Arakawa K."/>
        </authorList>
    </citation>
    <scope>NUCLEOTIDE SEQUENCE [LARGE SCALE GENOMIC DNA]</scope>
</reference>
<evidence type="ECO:0000313" key="1">
    <source>
        <dbReference type="EMBL" id="GBL76803.1"/>
    </source>
</evidence>
<evidence type="ECO:0000313" key="2">
    <source>
        <dbReference type="Proteomes" id="UP000499080"/>
    </source>
</evidence>
<sequence>MDAFRSIFLMEYKSTALPVDNPDYPSWRALPRRSLTCCVHPDPLSIVLILSETQTGISPTQAPAGAFKVKGRSAHHGGGRERVFRRPHLHPGTLRYSTFAMHVSRDISNLLF</sequence>
<dbReference type="AlphaFoldDB" id="A0A4Y2AAE1"/>
<comment type="caution">
    <text evidence="1">The sequence shown here is derived from an EMBL/GenBank/DDBJ whole genome shotgun (WGS) entry which is preliminary data.</text>
</comment>
<proteinExistence type="predicted"/>
<keyword evidence="2" id="KW-1185">Reference proteome</keyword>
<protein>
    <submittedName>
        <fullName evidence="1">Uncharacterized protein</fullName>
    </submittedName>
</protein>